<feature type="transmembrane region" description="Helical" evidence="1">
    <location>
        <begin position="135"/>
        <end position="154"/>
    </location>
</feature>
<feature type="transmembrane region" description="Helical" evidence="1">
    <location>
        <begin position="67"/>
        <end position="86"/>
    </location>
</feature>
<proteinExistence type="predicted"/>
<evidence type="ECO:0000313" key="3">
    <source>
        <dbReference type="EMBL" id="MBM3275860.1"/>
    </source>
</evidence>
<evidence type="ECO:0000256" key="1">
    <source>
        <dbReference type="SAM" id="Phobius"/>
    </source>
</evidence>
<gene>
    <name evidence="3" type="ORF">FJZ00_11950</name>
</gene>
<feature type="transmembrane region" description="Helical" evidence="1">
    <location>
        <begin position="23"/>
        <end position="46"/>
    </location>
</feature>
<dbReference type="AlphaFoldDB" id="A0A937X7R6"/>
<keyword evidence="1" id="KW-0472">Membrane</keyword>
<name>A0A937X7R6_9BACT</name>
<protein>
    <recommendedName>
        <fullName evidence="2">DUF6644 domain-containing protein</fullName>
    </recommendedName>
</protein>
<keyword evidence="1" id="KW-1133">Transmembrane helix</keyword>
<dbReference type="Proteomes" id="UP000703893">
    <property type="component" value="Unassembled WGS sequence"/>
</dbReference>
<dbReference type="EMBL" id="VGJX01000752">
    <property type="protein sequence ID" value="MBM3275860.1"/>
    <property type="molecule type" value="Genomic_DNA"/>
</dbReference>
<reference evidence="3 4" key="1">
    <citation type="submission" date="2019-03" db="EMBL/GenBank/DDBJ databases">
        <title>Lake Tanganyika Metagenome-Assembled Genomes (MAGs).</title>
        <authorList>
            <person name="Tran P."/>
        </authorList>
    </citation>
    <scope>NUCLEOTIDE SEQUENCE [LARGE SCALE GENOMIC DNA]</scope>
    <source>
        <strain evidence="3">K_DeepCast_65m_m2_236</strain>
    </source>
</reference>
<comment type="caution">
    <text evidence="3">The sequence shown here is derived from an EMBL/GenBank/DDBJ whole genome shotgun (WGS) entry which is preliminary data.</text>
</comment>
<organism evidence="3 4">
    <name type="scientific">Candidatus Tanganyikabacteria bacterium</name>
    <dbReference type="NCBI Taxonomy" id="2961651"/>
    <lineage>
        <taxon>Bacteria</taxon>
        <taxon>Bacillati</taxon>
        <taxon>Candidatus Sericytochromatia</taxon>
        <taxon>Candidatus Tanganyikabacteria</taxon>
    </lineage>
</organism>
<keyword evidence="1" id="KW-0812">Transmembrane</keyword>
<sequence length="157" mass="17665">MLRPFFDWFQQLAFSVAFRQSTWMFAVIDALHLVAIAVFAGAILLVDFRLLGAGLKDRPVAQVARDAQPWLVGSLIVLLLTGLPMIMGNGDKYYYSDIFWQKMVVLLVAFVYTFTVRRAVAAADEGRLRPFWRRATGATSLGLWLIVAVWGRLIGLL</sequence>
<dbReference type="InterPro" id="IPR046586">
    <property type="entry name" value="DUF6644"/>
</dbReference>
<evidence type="ECO:0000313" key="4">
    <source>
        <dbReference type="Proteomes" id="UP000703893"/>
    </source>
</evidence>
<feature type="transmembrane region" description="Helical" evidence="1">
    <location>
        <begin position="98"/>
        <end position="115"/>
    </location>
</feature>
<evidence type="ECO:0000259" key="2">
    <source>
        <dbReference type="Pfam" id="PF20349"/>
    </source>
</evidence>
<accession>A0A937X7R6</accession>
<dbReference type="Pfam" id="PF20349">
    <property type="entry name" value="DUF6644"/>
    <property type="match status" value="1"/>
</dbReference>
<feature type="domain" description="DUF6644" evidence="2">
    <location>
        <begin position="24"/>
        <end position="156"/>
    </location>
</feature>